<evidence type="ECO:0000313" key="3">
    <source>
        <dbReference type="Proteomes" id="UP001140510"/>
    </source>
</evidence>
<accession>A0A9W8Z615</accession>
<evidence type="ECO:0000313" key="2">
    <source>
        <dbReference type="EMBL" id="KAJ4398720.1"/>
    </source>
</evidence>
<protein>
    <submittedName>
        <fullName evidence="2">Uncharacterized protein</fullName>
    </submittedName>
</protein>
<comment type="caution">
    <text evidence="2">The sequence shown here is derived from an EMBL/GenBank/DDBJ whole genome shotgun (WGS) entry which is preliminary data.</text>
</comment>
<organism evidence="2 3">
    <name type="scientific">Didymella pomorum</name>
    <dbReference type="NCBI Taxonomy" id="749634"/>
    <lineage>
        <taxon>Eukaryota</taxon>
        <taxon>Fungi</taxon>
        <taxon>Dikarya</taxon>
        <taxon>Ascomycota</taxon>
        <taxon>Pezizomycotina</taxon>
        <taxon>Dothideomycetes</taxon>
        <taxon>Pleosporomycetidae</taxon>
        <taxon>Pleosporales</taxon>
        <taxon>Pleosporineae</taxon>
        <taxon>Didymellaceae</taxon>
        <taxon>Didymella</taxon>
    </lineage>
</organism>
<proteinExistence type="predicted"/>
<dbReference type="OrthoDB" id="3882589at2759"/>
<name>A0A9W8Z615_9PLEO</name>
<keyword evidence="3" id="KW-1185">Reference proteome</keyword>
<dbReference type="Proteomes" id="UP001140510">
    <property type="component" value="Unassembled WGS sequence"/>
</dbReference>
<evidence type="ECO:0000256" key="1">
    <source>
        <dbReference type="SAM" id="MobiDB-lite"/>
    </source>
</evidence>
<dbReference type="AlphaFoldDB" id="A0A9W8Z615"/>
<dbReference type="EMBL" id="JAPEVA010000123">
    <property type="protein sequence ID" value="KAJ4398720.1"/>
    <property type="molecule type" value="Genomic_DNA"/>
</dbReference>
<gene>
    <name evidence="2" type="ORF">N0V91_009997</name>
</gene>
<reference evidence="2" key="1">
    <citation type="submission" date="2022-10" db="EMBL/GenBank/DDBJ databases">
        <title>Tapping the CABI collections for fungal endophytes: first genome assemblies for Collariella, Neodidymelliopsis, Ascochyta clinopodiicola, Didymella pomorum, Didymosphaeria variabile, Neocosmospora piperis and Neocucurbitaria cava.</title>
        <authorList>
            <person name="Hill R."/>
        </authorList>
    </citation>
    <scope>NUCLEOTIDE SEQUENCE</scope>
    <source>
        <strain evidence="2">IMI 355091</strain>
    </source>
</reference>
<sequence length="328" mass="37842">MARNAGRRQCPRDYDEPYNKLPRPRGGPALPAKPNAQGWWVGGEWIEAATEQSSTCNQRDCSSPIVIEDDDASDCYEVPPPVSRASPACRAAGTFDFNDGSLGVPWATEIHHRRKYEMTNFSRIWRVDRFREDSLVEIDQFVRSHPEIANCPEGRETIRVLNSSSPLEAYRYFLRGYTRPARYMDGVIKSDYFTIPANYSYRPLRTKLDPELVDFFEGFEYRWDIIDRIDIAVRAAIQALRTGQPVNSGWRRLICYAVWGNPADAYKWYEYQLQEEYLPHRYLPEHVVLGHLPKLAGEAVAQPSSLNTSRRHMQVRYRMARANDEGIG</sequence>
<feature type="region of interest" description="Disordered" evidence="1">
    <location>
        <begin position="1"/>
        <end position="34"/>
    </location>
</feature>